<keyword evidence="6 14" id="KW-0004">4Fe-4S</keyword>
<evidence type="ECO:0000256" key="14">
    <source>
        <dbReference type="PIRNR" id="PIRNR006439"/>
    </source>
</evidence>
<feature type="binding site" evidence="15">
    <location>
        <position position="574"/>
    </location>
    <ligand>
        <name>[4Fe-4S] cluster</name>
        <dbReference type="ChEBI" id="CHEBI:49883"/>
        <label>2</label>
    </ligand>
</feature>
<name>A0A9Y1BR17_9ARCH</name>
<dbReference type="Gene3D" id="3.30.70.20">
    <property type="match status" value="1"/>
</dbReference>
<feature type="binding site" evidence="15">
    <location>
        <position position="604"/>
    </location>
    <ligand>
        <name>[4Fe-4S] cluster</name>
        <dbReference type="ChEBI" id="CHEBI:49883"/>
        <label>2</label>
    </ligand>
</feature>
<keyword evidence="5 14" id="KW-0813">Transport</keyword>
<comment type="function">
    <text evidence="1 14">Catalyzes the ferredoxin-dependent oxidative decarboxylation of arylpyruvates.</text>
</comment>
<evidence type="ECO:0000256" key="7">
    <source>
        <dbReference type="ARBA" id="ARBA00022723"/>
    </source>
</evidence>
<evidence type="ECO:0000256" key="3">
    <source>
        <dbReference type="ARBA" id="ARBA00012812"/>
    </source>
</evidence>
<feature type="binding site" evidence="15">
    <location>
        <position position="608"/>
    </location>
    <ligand>
        <name>[4Fe-4S] cluster</name>
        <dbReference type="ChEBI" id="CHEBI:49883"/>
        <label>1</label>
    </ligand>
</feature>
<feature type="binding site" evidence="15">
    <location>
        <position position="568"/>
    </location>
    <ligand>
        <name>[4Fe-4S] cluster</name>
        <dbReference type="ChEBI" id="CHEBI:49883"/>
        <label>1</label>
    </ligand>
</feature>
<dbReference type="FunFam" id="3.40.50.970:FF:000039">
    <property type="entry name" value="Indolepyruvate oxidoreductase subunit IorA"/>
    <property type="match status" value="1"/>
</dbReference>
<dbReference type="Gene3D" id="3.40.50.920">
    <property type="match status" value="1"/>
</dbReference>
<feature type="binding site" evidence="15">
    <location>
        <position position="565"/>
    </location>
    <ligand>
        <name>[4Fe-4S] cluster</name>
        <dbReference type="ChEBI" id="CHEBI:49883"/>
        <label>1</label>
    </ligand>
</feature>
<dbReference type="InterPro" id="IPR009014">
    <property type="entry name" value="Transketo_C/PFOR_II"/>
</dbReference>
<dbReference type="GO" id="GO:0051539">
    <property type="term" value="F:4 iron, 4 sulfur cluster binding"/>
    <property type="evidence" value="ECO:0007669"/>
    <property type="project" value="UniProtKB-UniRule"/>
</dbReference>
<comment type="cofactor">
    <cofactor evidence="14 15">
        <name>[4Fe-4S] cluster</name>
        <dbReference type="ChEBI" id="CHEBI:49883"/>
    </cofactor>
    <text evidence="14 15">Binds 2 [4Fe-4S] clusters. In this family the first cluster has a non-standard and varying [4Fe-4S] binding motif CX(2)CX(2)CX(4-5)CP.</text>
</comment>
<evidence type="ECO:0000256" key="1">
    <source>
        <dbReference type="ARBA" id="ARBA00002995"/>
    </source>
</evidence>
<dbReference type="Pfam" id="PF02775">
    <property type="entry name" value="TPP_enzyme_C"/>
    <property type="match status" value="1"/>
</dbReference>
<evidence type="ECO:0000256" key="2">
    <source>
        <dbReference type="ARBA" id="ARBA00011238"/>
    </source>
</evidence>
<dbReference type="SUPFAM" id="SSF54862">
    <property type="entry name" value="4Fe-4S ferredoxins"/>
    <property type="match status" value="1"/>
</dbReference>
<evidence type="ECO:0000256" key="5">
    <source>
        <dbReference type="ARBA" id="ARBA00022448"/>
    </source>
</evidence>
<evidence type="ECO:0000259" key="16">
    <source>
        <dbReference type="PROSITE" id="PS51379"/>
    </source>
</evidence>
<dbReference type="InterPro" id="IPR017900">
    <property type="entry name" value="4Fe4S_Fe_S_CS"/>
</dbReference>
<dbReference type="CDD" id="cd02008">
    <property type="entry name" value="TPP_IOR_alpha"/>
    <property type="match status" value="1"/>
</dbReference>
<feature type="binding site" evidence="15">
    <location>
        <position position="598"/>
    </location>
    <ligand>
        <name>[4Fe-4S] cluster</name>
        <dbReference type="ChEBI" id="CHEBI:49883"/>
        <label>2</label>
    </ligand>
</feature>
<dbReference type="PANTHER" id="PTHR43710:SF7">
    <property type="entry name" value="INDOLEPYRUVATE OXIDOREDUCTASE SUBUNIT IORA"/>
    <property type="match status" value="1"/>
</dbReference>
<evidence type="ECO:0000256" key="11">
    <source>
        <dbReference type="ARBA" id="ARBA00023014"/>
    </source>
</evidence>
<dbReference type="Pfam" id="PF12838">
    <property type="entry name" value="Fer4_7"/>
    <property type="match status" value="1"/>
</dbReference>
<feature type="binding site" evidence="15">
    <location>
        <position position="562"/>
    </location>
    <ligand>
        <name>[4Fe-4S] cluster</name>
        <dbReference type="ChEBI" id="CHEBI:49883"/>
        <label>1</label>
    </ligand>
</feature>
<dbReference type="CDD" id="cd07034">
    <property type="entry name" value="TPP_PYR_PFOR_IOR-alpha_like"/>
    <property type="match status" value="1"/>
</dbReference>
<protein>
    <recommendedName>
        <fullName evidence="4 14">Indolepyruvate oxidoreductase subunit IorA</fullName>
        <shortName evidence="14">IOR</shortName>
        <ecNumber evidence="3 14">1.2.7.8</ecNumber>
    </recommendedName>
    <alternativeName>
        <fullName evidence="12 14">Indolepyruvate ferredoxin oxidoreductase subunit alpha</fullName>
    </alternativeName>
</protein>
<dbReference type="Gene3D" id="3.40.50.970">
    <property type="match status" value="2"/>
</dbReference>
<evidence type="ECO:0000256" key="13">
    <source>
        <dbReference type="ARBA" id="ARBA00048332"/>
    </source>
</evidence>
<evidence type="ECO:0000256" key="4">
    <source>
        <dbReference type="ARBA" id="ARBA00017710"/>
    </source>
</evidence>
<sequence length="618" mass="68635">MKLKELIANEEKRALCLGNEAIARGAIEAGVQVFAAYPGTPSSEVSMALNAAAPELGFYAEWSANEKVAMEIAYAASISGKRAMTACKHVGLNVAADVFYSFMYMGCKAGFVTVVGDDPHCFSSQNEQDSRWLGVSANFVIVEPSDPHEAKEFTKRAFDISEKFGVPILLRSTTRISHARADVKFEKYDVDFTYNNGNFEKTRQFVCLPALARANHPKLVQKMREIAEWIPESGLTKIEGPKEHEYGIITSGISYAYVKDALRNLGVDLPILKLGMVSPLDEKSILEFAKTKKQIIFIEEVDPYLEDRISALFMKNGVQVKVHGKYNGITNYYHELNSYLVAHAIAKVIGIETENVDKIQQAVEETKEYVPIRPPLFCAGCQHRATFYELLKEVKKNNAIFASDIGCYSMDPWVTDTIVCMGASIGMGNGFSKVITDKPVFAIIGDSTFFHTGLPALANAVYNKANLNVLVLDNRMTAMTGFQPNPTEDIPIENVAKGMGVDYVVEFDPYDFENSKKVIREAIEHEGPTVLIMRKICANEWWRQTRRKGIKIETYEIDPELCTACGICLVQYQCPAISWSLDTNSKGKRYAVIDPSMCTGCSVCSQICPSGAISKRKE</sequence>
<dbReference type="GO" id="GO:0046872">
    <property type="term" value="F:metal ion binding"/>
    <property type="evidence" value="ECO:0007669"/>
    <property type="project" value="UniProtKB-UniRule"/>
</dbReference>
<keyword evidence="10 14" id="KW-0408">Iron</keyword>
<evidence type="ECO:0000256" key="8">
    <source>
        <dbReference type="ARBA" id="ARBA00022982"/>
    </source>
</evidence>
<dbReference type="InterPro" id="IPR017896">
    <property type="entry name" value="4Fe4S_Fe-S-bd"/>
</dbReference>
<keyword evidence="11 14" id="KW-0411">Iron-sulfur</keyword>
<reference evidence="17" key="1">
    <citation type="journal article" date="2022" name="Nat. Microbiol.">
        <title>Unique mobile elements and scalable gene flow at the prokaryote-eukaryote boundary revealed by circularized Asgard archaea genomes.</title>
        <authorList>
            <person name="Wu F."/>
            <person name="Speth D.R."/>
            <person name="Philosof A."/>
            <person name="Cremiere A."/>
            <person name="Narayanan A."/>
            <person name="Barco R.A."/>
            <person name="Connon S.A."/>
            <person name="Amend J.P."/>
            <person name="Antoshechkin I.A."/>
            <person name="Orphan V.J."/>
        </authorList>
    </citation>
    <scope>NUCLEOTIDE SEQUENCE</scope>
    <source>
        <strain evidence="17">PR6</strain>
    </source>
</reference>
<dbReference type="GO" id="GO:0044272">
    <property type="term" value="P:sulfur compound biosynthetic process"/>
    <property type="evidence" value="ECO:0007669"/>
    <property type="project" value="UniProtKB-ARBA"/>
</dbReference>
<dbReference type="PROSITE" id="PS00198">
    <property type="entry name" value="4FE4S_FER_1"/>
    <property type="match status" value="1"/>
</dbReference>
<comment type="subunit">
    <text evidence="2 14">Heterodimer of the IorA and IorB subunits.</text>
</comment>
<feature type="binding site" evidence="15">
    <location>
        <position position="601"/>
    </location>
    <ligand>
        <name>[4Fe-4S] cluster</name>
        <dbReference type="ChEBI" id="CHEBI:49883"/>
        <label>2</label>
    </ligand>
</feature>
<dbReference type="SUPFAM" id="SSF52518">
    <property type="entry name" value="Thiamin diphosphate-binding fold (THDP-binding)"/>
    <property type="match status" value="2"/>
</dbReference>
<dbReference type="AlphaFoldDB" id="A0A9Y1BR17"/>
<dbReference type="PROSITE" id="PS51379">
    <property type="entry name" value="4FE4S_FER_2"/>
    <property type="match status" value="2"/>
</dbReference>
<dbReference type="SUPFAM" id="SSF52922">
    <property type="entry name" value="TK C-terminal domain-like"/>
    <property type="match status" value="1"/>
</dbReference>
<dbReference type="EMBL" id="CP084167">
    <property type="protein sequence ID" value="UJG43382.1"/>
    <property type="molecule type" value="Genomic_DNA"/>
</dbReference>
<dbReference type="PIRSF" id="PIRSF006439">
    <property type="entry name" value="Indolepyruvate_ferr_oxidored"/>
    <property type="match status" value="1"/>
</dbReference>
<comment type="catalytic activity">
    <reaction evidence="13 14">
        <text>indole-3-pyruvate + 2 oxidized [2Fe-2S]-[ferredoxin] + CoA = (indol-3-yl)acetyl-CoA + 2 reduced [2Fe-2S]-[ferredoxin] + CO2 + H(+)</text>
        <dbReference type="Rhea" id="RHEA:12645"/>
        <dbReference type="Rhea" id="RHEA-COMP:10000"/>
        <dbReference type="Rhea" id="RHEA-COMP:10001"/>
        <dbReference type="ChEBI" id="CHEBI:15378"/>
        <dbReference type="ChEBI" id="CHEBI:16526"/>
        <dbReference type="ChEBI" id="CHEBI:17640"/>
        <dbReference type="ChEBI" id="CHEBI:33737"/>
        <dbReference type="ChEBI" id="CHEBI:33738"/>
        <dbReference type="ChEBI" id="CHEBI:57271"/>
        <dbReference type="ChEBI" id="CHEBI:57287"/>
        <dbReference type="EC" id="1.2.7.8"/>
    </reaction>
</comment>
<evidence type="ECO:0000256" key="10">
    <source>
        <dbReference type="ARBA" id="ARBA00023004"/>
    </source>
</evidence>
<dbReference type="GO" id="GO:0030976">
    <property type="term" value="F:thiamine pyrophosphate binding"/>
    <property type="evidence" value="ECO:0007669"/>
    <property type="project" value="InterPro"/>
</dbReference>
<dbReference type="Pfam" id="PF01855">
    <property type="entry name" value="POR_N"/>
    <property type="match status" value="1"/>
</dbReference>
<dbReference type="NCBIfam" id="TIGR03336">
    <property type="entry name" value="IOR_alpha"/>
    <property type="match status" value="1"/>
</dbReference>
<dbReference type="GO" id="GO:0006082">
    <property type="term" value="P:organic acid metabolic process"/>
    <property type="evidence" value="ECO:0007669"/>
    <property type="project" value="UniProtKB-ARBA"/>
</dbReference>
<accession>A0A9Y1BR17</accession>
<keyword evidence="8 14" id="KW-0249">Electron transport</keyword>
<feature type="domain" description="4Fe-4S ferredoxin-type" evidence="16">
    <location>
        <begin position="589"/>
        <end position="618"/>
    </location>
</feature>
<dbReference type="InterPro" id="IPR017721">
    <property type="entry name" value="IorA"/>
</dbReference>
<evidence type="ECO:0000256" key="15">
    <source>
        <dbReference type="PIRSR" id="PIRSR006439-50"/>
    </source>
</evidence>
<dbReference type="GO" id="GO:0043805">
    <property type="term" value="F:indolepyruvate ferredoxin oxidoreductase activity"/>
    <property type="evidence" value="ECO:0007669"/>
    <property type="project" value="UniProtKB-UniRule"/>
</dbReference>
<dbReference type="InterPro" id="IPR029061">
    <property type="entry name" value="THDP-binding"/>
</dbReference>
<evidence type="ECO:0000256" key="9">
    <source>
        <dbReference type="ARBA" id="ARBA00023002"/>
    </source>
</evidence>
<keyword evidence="7 14" id="KW-0479">Metal-binding</keyword>
<gene>
    <name evidence="17" type="primary">iorA</name>
    <name evidence="17" type="ORF">K9W46_13550</name>
</gene>
<proteinExistence type="predicted"/>
<dbReference type="EC" id="1.2.7.8" evidence="3 14"/>
<dbReference type="InterPro" id="IPR002880">
    <property type="entry name" value="Pyrv_Fd/Flavodoxin_OxRdtase_N"/>
</dbReference>
<dbReference type="Proteomes" id="UP001200513">
    <property type="component" value="Chromosome"/>
</dbReference>
<dbReference type="PANTHER" id="PTHR43710">
    <property type="entry name" value="2-HYDROXYACYL-COA LYASE"/>
    <property type="match status" value="1"/>
</dbReference>
<organism evidence="17">
    <name type="scientific">Candidatus Heimdallarchaeum endolithica</name>
    <dbReference type="NCBI Taxonomy" id="2876572"/>
    <lineage>
        <taxon>Archaea</taxon>
        <taxon>Promethearchaeati</taxon>
        <taxon>Candidatus Heimdallarchaeota</taxon>
        <taxon>Candidatus Heimdallarchaeia (ex Rinke et al. 2021) (nom. nud.)</taxon>
        <taxon>Candidatus Heimdallarchaeales</taxon>
        <taxon>Candidatus Heimdallarchaeaceae</taxon>
        <taxon>Candidatus Heimdallarchaeum</taxon>
    </lineage>
</organism>
<evidence type="ECO:0000256" key="12">
    <source>
        <dbReference type="ARBA" id="ARBA00030514"/>
    </source>
</evidence>
<evidence type="ECO:0000313" key="17">
    <source>
        <dbReference type="EMBL" id="UJG43382.1"/>
    </source>
</evidence>
<feature type="domain" description="4Fe-4S ferredoxin-type" evidence="16">
    <location>
        <begin position="553"/>
        <end position="584"/>
    </location>
</feature>
<evidence type="ECO:0000256" key="6">
    <source>
        <dbReference type="ARBA" id="ARBA00022485"/>
    </source>
</evidence>
<keyword evidence="9 14" id="KW-0560">Oxidoreductase</keyword>
<dbReference type="InterPro" id="IPR011766">
    <property type="entry name" value="TPP_enzyme_TPP-bd"/>
</dbReference>
<dbReference type="InterPro" id="IPR045025">
    <property type="entry name" value="HACL1-like"/>
</dbReference>